<evidence type="ECO:0000313" key="2">
    <source>
        <dbReference type="Proteomes" id="UP000598146"/>
    </source>
</evidence>
<keyword evidence="2" id="KW-1185">Reference proteome</keyword>
<organism evidence="1 2">
    <name type="scientific">Actinoplanes aureus</name>
    <dbReference type="NCBI Taxonomy" id="2792083"/>
    <lineage>
        <taxon>Bacteria</taxon>
        <taxon>Bacillati</taxon>
        <taxon>Actinomycetota</taxon>
        <taxon>Actinomycetes</taxon>
        <taxon>Micromonosporales</taxon>
        <taxon>Micromonosporaceae</taxon>
        <taxon>Actinoplanes</taxon>
    </lineage>
</organism>
<dbReference type="EMBL" id="JADQTO010000013">
    <property type="protein sequence ID" value="MBG0564959.1"/>
    <property type="molecule type" value="Genomic_DNA"/>
</dbReference>
<protein>
    <submittedName>
        <fullName evidence="1">Uncharacterized protein</fullName>
    </submittedName>
</protein>
<dbReference type="RefSeq" id="WP_196416747.1">
    <property type="nucleotide sequence ID" value="NZ_JADQTO010000013.1"/>
</dbReference>
<proteinExistence type="predicted"/>
<dbReference type="InterPro" id="IPR049799">
    <property type="entry name" value="SitI3-like"/>
</dbReference>
<gene>
    <name evidence="1" type="ORF">I4J89_26260</name>
</gene>
<dbReference type="NCBIfam" id="NF040657">
    <property type="entry name" value="immun_SitI3"/>
    <property type="match status" value="1"/>
</dbReference>
<sequence>MAIEYLLLGDADCDTAEVQAFFTAEIRGDFGHRGTAFCHGMYVTAHRVADEERSAEWSKLAELFGFEHRITATFHLSDLADEMTDARNTELMVRSVLDLVTRYTCRGVLLFNGDLVIAQWTPSEIVFDCDWEPWAKLELIAGHTVRRLPQPLL</sequence>
<reference evidence="1" key="1">
    <citation type="submission" date="2020-11" db="EMBL/GenBank/DDBJ databases">
        <title>Isolation and identification of active actinomycetes.</title>
        <authorList>
            <person name="Sun X."/>
        </authorList>
    </citation>
    <scope>NUCLEOTIDE SEQUENCE</scope>
    <source>
        <strain evidence="1">NEAU-A11</strain>
    </source>
</reference>
<name>A0A931G462_9ACTN</name>
<dbReference type="AlphaFoldDB" id="A0A931G462"/>
<accession>A0A931G462</accession>
<comment type="caution">
    <text evidence="1">The sequence shown here is derived from an EMBL/GenBank/DDBJ whole genome shotgun (WGS) entry which is preliminary data.</text>
</comment>
<evidence type="ECO:0000313" key="1">
    <source>
        <dbReference type="EMBL" id="MBG0564959.1"/>
    </source>
</evidence>
<dbReference type="Proteomes" id="UP000598146">
    <property type="component" value="Unassembled WGS sequence"/>
</dbReference>